<keyword evidence="2" id="KW-1185">Reference proteome</keyword>
<dbReference type="Proteomes" id="UP000198921">
    <property type="component" value="Unassembled WGS sequence"/>
</dbReference>
<name>A0A1H3CEN8_9ACTN</name>
<accession>A0A1H3CEN8</accession>
<protein>
    <recommendedName>
        <fullName evidence="3">Catalytic LigB subunit of aromatic ring-opening dioxygenase</fullName>
    </recommendedName>
</protein>
<proteinExistence type="predicted"/>
<dbReference type="STRING" id="1137993.SAMN05660209_00579"/>
<dbReference type="EMBL" id="FNOT01000002">
    <property type="protein sequence ID" value="SDX51959.1"/>
    <property type="molecule type" value="Genomic_DNA"/>
</dbReference>
<evidence type="ECO:0000313" key="1">
    <source>
        <dbReference type="EMBL" id="SDX51959.1"/>
    </source>
</evidence>
<gene>
    <name evidence="1" type="ORF">SAMN05660209_00579</name>
</gene>
<reference evidence="2" key="1">
    <citation type="submission" date="2016-10" db="EMBL/GenBank/DDBJ databases">
        <authorList>
            <person name="Varghese N."/>
            <person name="Submissions S."/>
        </authorList>
    </citation>
    <scope>NUCLEOTIDE SEQUENCE [LARGE SCALE GENOMIC DNA]</scope>
    <source>
        <strain evidence="2">DSM 45422</strain>
    </source>
</reference>
<dbReference type="AlphaFoldDB" id="A0A1H3CEN8"/>
<dbReference type="RefSeq" id="WP_244522311.1">
    <property type="nucleotide sequence ID" value="NZ_FNOT01000002.1"/>
</dbReference>
<organism evidence="1 2">
    <name type="scientific">Geodermatophilus africanus</name>
    <dbReference type="NCBI Taxonomy" id="1137993"/>
    <lineage>
        <taxon>Bacteria</taxon>
        <taxon>Bacillati</taxon>
        <taxon>Actinomycetota</taxon>
        <taxon>Actinomycetes</taxon>
        <taxon>Geodermatophilales</taxon>
        <taxon>Geodermatophilaceae</taxon>
        <taxon>Geodermatophilus</taxon>
    </lineage>
</organism>
<evidence type="ECO:0008006" key="3">
    <source>
        <dbReference type="Google" id="ProtNLM"/>
    </source>
</evidence>
<evidence type="ECO:0000313" key="2">
    <source>
        <dbReference type="Proteomes" id="UP000198921"/>
    </source>
</evidence>
<dbReference type="Gene3D" id="3.40.830.10">
    <property type="entry name" value="LigB-like"/>
    <property type="match status" value="1"/>
</dbReference>
<sequence length="229" mass="22556">MSSVPAAVAFCPCPPLLVPEVAGRAAQDTADLRVACASAVDAALTPGPEVVVVVGGEDGCGRFGDGDGGDLRGFGVDLDVPFAGPLRPGGRRTPLAHTIGAWLLDRAGYRGVRVGVGPGDLAGALAGSPGTVAVLAVGDGSARRSLKAPGSLDAAAQPHDDAVAAALDAGDPGALAALDPAEGARLLAAGVPTWRAVGALLTGREVGGRLHAHEAPFGVGYLVADWSVR</sequence>